<keyword evidence="2" id="KW-1185">Reference proteome</keyword>
<dbReference type="EMBL" id="PXYI01000002">
    <property type="protein sequence ID" value="PSJ42086.1"/>
    <property type="molecule type" value="Genomic_DNA"/>
</dbReference>
<proteinExistence type="predicted"/>
<reference evidence="1 2" key="1">
    <citation type="submission" date="2018-03" db="EMBL/GenBank/DDBJ databases">
        <title>The draft genome of Sphingosinicella sp. GL-C-18.</title>
        <authorList>
            <person name="Liu L."/>
            <person name="Li L."/>
            <person name="Liang L."/>
            <person name="Zhang X."/>
            <person name="Wang T."/>
        </authorList>
    </citation>
    <scope>NUCLEOTIDE SEQUENCE [LARGE SCALE GENOMIC DNA]</scope>
    <source>
        <strain evidence="1 2">GL-C-18</strain>
    </source>
</reference>
<dbReference type="AlphaFoldDB" id="A0A2P7QVU8"/>
<gene>
    <name evidence="1" type="ORF">C7I55_07540</name>
</gene>
<dbReference type="RefSeq" id="WP_106512254.1">
    <property type="nucleotide sequence ID" value="NZ_PXYI01000002.1"/>
</dbReference>
<evidence type="ECO:0000313" key="1">
    <source>
        <dbReference type="EMBL" id="PSJ42086.1"/>
    </source>
</evidence>
<comment type="caution">
    <text evidence="1">The sequence shown here is derived from an EMBL/GenBank/DDBJ whole genome shotgun (WGS) entry which is preliminary data.</text>
</comment>
<organism evidence="1 2">
    <name type="scientific">Allosphingosinicella deserti</name>
    <dbReference type="NCBI Taxonomy" id="2116704"/>
    <lineage>
        <taxon>Bacteria</taxon>
        <taxon>Pseudomonadati</taxon>
        <taxon>Pseudomonadota</taxon>
        <taxon>Alphaproteobacteria</taxon>
        <taxon>Sphingomonadales</taxon>
        <taxon>Sphingomonadaceae</taxon>
        <taxon>Allosphingosinicella</taxon>
    </lineage>
</organism>
<accession>A0A2P7QVU8</accession>
<evidence type="ECO:0000313" key="2">
    <source>
        <dbReference type="Proteomes" id="UP000241167"/>
    </source>
</evidence>
<dbReference type="Proteomes" id="UP000241167">
    <property type="component" value="Unassembled WGS sequence"/>
</dbReference>
<sequence length="72" mass="8133">MVEYACRRRSRGHITDAQLRETAQLAASGRTVPDFIIREIARRIEAEDRCAAAVQRPRNWLLDDASAPAEPN</sequence>
<name>A0A2P7QVU8_9SPHN</name>
<protein>
    <submittedName>
        <fullName evidence="1">Uncharacterized protein</fullName>
    </submittedName>
</protein>